<keyword evidence="6" id="KW-1185">Reference proteome</keyword>
<evidence type="ECO:0000313" key="7">
    <source>
        <dbReference type="WBParaSite" id="OFLC_0000742301-mRNA-1"/>
    </source>
</evidence>
<feature type="compositionally biased region" description="Basic and acidic residues" evidence="3">
    <location>
        <begin position="59"/>
        <end position="72"/>
    </location>
</feature>
<feature type="region of interest" description="Disordered" evidence="3">
    <location>
        <begin position="59"/>
        <end position="80"/>
    </location>
</feature>
<dbReference type="AlphaFoldDB" id="A0A183HIW2"/>
<dbReference type="PANTHER" id="PTHR22812">
    <property type="entry name" value="CHROMOBOX PROTEIN"/>
    <property type="match status" value="1"/>
</dbReference>
<gene>
    <name evidence="5" type="ORF">OFLC_LOCUS7423</name>
</gene>
<proteinExistence type="predicted"/>
<dbReference type="InterPro" id="IPR051219">
    <property type="entry name" value="Heterochromatin_chromo-domain"/>
</dbReference>
<feature type="region of interest" description="Disordered" evidence="3">
    <location>
        <begin position="171"/>
        <end position="221"/>
    </location>
</feature>
<evidence type="ECO:0000256" key="2">
    <source>
        <dbReference type="ARBA" id="ARBA00023242"/>
    </source>
</evidence>
<evidence type="ECO:0000256" key="1">
    <source>
        <dbReference type="ARBA" id="ARBA00004123"/>
    </source>
</evidence>
<keyword evidence="2" id="KW-0539">Nucleus</keyword>
<dbReference type="PROSITE" id="PS50013">
    <property type="entry name" value="CHROMO_2"/>
    <property type="match status" value="1"/>
</dbReference>
<dbReference type="Gene3D" id="2.40.50.40">
    <property type="match status" value="1"/>
</dbReference>
<dbReference type="SMART" id="SM00298">
    <property type="entry name" value="CHROMO"/>
    <property type="match status" value="1"/>
</dbReference>
<evidence type="ECO:0000256" key="3">
    <source>
        <dbReference type="SAM" id="MobiDB-lite"/>
    </source>
</evidence>
<evidence type="ECO:0000259" key="4">
    <source>
        <dbReference type="PROSITE" id="PS50013"/>
    </source>
</evidence>
<accession>A0A183HIW2</accession>
<dbReference type="WBParaSite" id="OFLC_0000742301-mRNA-1">
    <property type="protein sequence ID" value="OFLC_0000742301-mRNA-1"/>
    <property type="gene ID" value="OFLC_0000742301"/>
</dbReference>
<organism evidence="7">
    <name type="scientific">Onchocerca flexuosa</name>
    <dbReference type="NCBI Taxonomy" id="387005"/>
    <lineage>
        <taxon>Eukaryota</taxon>
        <taxon>Metazoa</taxon>
        <taxon>Ecdysozoa</taxon>
        <taxon>Nematoda</taxon>
        <taxon>Chromadorea</taxon>
        <taxon>Rhabditida</taxon>
        <taxon>Spirurina</taxon>
        <taxon>Spiruromorpha</taxon>
        <taxon>Filarioidea</taxon>
        <taxon>Onchocercidae</taxon>
        <taxon>Onchocerca</taxon>
    </lineage>
</organism>
<evidence type="ECO:0000313" key="5">
    <source>
        <dbReference type="EMBL" id="VDO50937.1"/>
    </source>
</evidence>
<feature type="domain" description="Chromo" evidence="4">
    <location>
        <begin position="88"/>
        <end position="148"/>
    </location>
</feature>
<reference evidence="7" key="1">
    <citation type="submission" date="2016-06" db="UniProtKB">
        <authorList>
            <consortium name="WormBaseParasite"/>
        </authorList>
    </citation>
    <scope>IDENTIFICATION</scope>
</reference>
<dbReference type="SUPFAM" id="SSF54160">
    <property type="entry name" value="Chromo domain-like"/>
    <property type="match status" value="1"/>
</dbReference>
<protein>
    <submittedName>
        <fullName evidence="7">Chromo domain-containing protein</fullName>
    </submittedName>
</protein>
<dbReference type="InterPro" id="IPR000953">
    <property type="entry name" value="Chromo/chromo_shadow_dom"/>
</dbReference>
<evidence type="ECO:0000313" key="6">
    <source>
        <dbReference type="Proteomes" id="UP000267606"/>
    </source>
</evidence>
<dbReference type="InterPro" id="IPR016197">
    <property type="entry name" value="Chromo-like_dom_sf"/>
</dbReference>
<dbReference type="Proteomes" id="UP000267606">
    <property type="component" value="Unassembled WGS sequence"/>
</dbReference>
<dbReference type="STRING" id="387005.A0A183HIW2"/>
<name>A0A183HIW2_9BILA</name>
<dbReference type="CDD" id="cd00024">
    <property type="entry name" value="CD_CSD"/>
    <property type="match status" value="1"/>
</dbReference>
<dbReference type="GO" id="GO:0005634">
    <property type="term" value="C:nucleus"/>
    <property type="evidence" value="ECO:0007669"/>
    <property type="project" value="UniProtKB-SubCell"/>
</dbReference>
<sequence>MITDLCYVVRDVRSREVKVRIYILLHIFVYFKIKLAHQINEKIMNSDSAQIDSIEEHSKMNEINKNETKNEDICEDGDEDEELDDDEFEVDRILNVAVMDGEVKYQVIRWKGYGSDEDSWEPEENLETARLILDEYIANHQDEVKKVDAILARKKLRKRCGKRIKLRIKGNKKSRRISDSEHSEVLNGRAKKKMKYEDNLMSNSGKDSDEDYDEVSKKHGK</sequence>
<dbReference type="Pfam" id="PF00385">
    <property type="entry name" value="Chromo"/>
    <property type="match status" value="1"/>
</dbReference>
<comment type="subcellular location">
    <subcellularLocation>
        <location evidence="1">Nucleus</location>
    </subcellularLocation>
</comment>
<reference evidence="5 6" key="2">
    <citation type="submission" date="2018-11" db="EMBL/GenBank/DDBJ databases">
        <authorList>
            <consortium name="Pathogen Informatics"/>
        </authorList>
    </citation>
    <scope>NUCLEOTIDE SEQUENCE [LARGE SCALE GENOMIC DNA]</scope>
</reference>
<dbReference type="EMBL" id="UZAJ01007748">
    <property type="protein sequence ID" value="VDO50937.1"/>
    <property type="molecule type" value="Genomic_DNA"/>
</dbReference>
<dbReference type="InterPro" id="IPR023780">
    <property type="entry name" value="Chromo_domain"/>
</dbReference>